<dbReference type="InterPro" id="IPR014001">
    <property type="entry name" value="Helicase_ATP-bd"/>
</dbReference>
<dbReference type="Pfam" id="PF00271">
    <property type="entry name" value="Helicase_C"/>
    <property type="match status" value="1"/>
</dbReference>
<protein>
    <recommendedName>
        <fullName evidence="1">RNA helicase</fullName>
        <ecNumber evidence="1">3.6.4.13</ecNumber>
    </recommendedName>
</protein>
<sequence>MDSNLKIDFELLDYEDDEEVFNNEQLLNGNDYNLLKSPEKITENRQQTSFRDFLLKPELLRAITDCGFENPSEVQTECIPQAVLGVDILCQAKSGMGKTCVFVLSTLQQLDIKSIHIEVVVVVHTRELAFQVAREYDRFSKYMNVETALLIGGYPQRMDERCLRVNRPNIVVATTGRLIALIRDKAIDLTRVQHFVIDEFDKMLSERDTIQQILFINQSIPTERQIMMFSATMDENMHIKARKLMQNPLEVIIGDDRRLILHGLQQFYVEILEKEKLKKLCQILANVEYKQTIIFVNTIQRCKALYESLYSMNMSVVPIHSALSQEMRLNNYQLVKSYRRRILVVTIMFDRGVDFDRVNLVVNYDMPECSDDYLHAVGRAGRFGTKGVAISFISGYMADKIRNEIQSRFDIKLDELPENVAI</sequence>
<feature type="domain" description="Helicase ATP-binding" evidence="7">
    <location>
        <begin position="79"/>
        <end position="251"/>
    </location>
</feature>
<feature type="domain" description="Helicase C-terminal" evidence="8">
    <location>
        <begin position="279"/>
        <end position="422"/>
    </location>
</feature>
<gene>
    <name evidence="10" type="ORF">OSB1V03_LOCUS861</name>
</gene>
<dbReference type="SMART" id="SM00490">
    <property type="entry name" value="HELICc"/>
    <property type="match status" value="1"/>
</dbReference>
<keyword evidence="3" id="KW-0378">Hydrolase</keyword>
<dbReference type="Pfam" id="PF00270">
    <property type="entry name" value="DEAD"/>
    <property type="match status" value="1"/>
</dbReference>
<organism evidence="10">
    <name type="scientific">Medioppia subpectinata</name>
    <dbReference type="NCBI Taxonomy" id="1979941"/>
    <lineage>
        <taxon>Eukaryota</taxon>
        <taxon>Metazoa</taxon>
        <taxon>Ecdysozoa</taxon>
        <taxon>Arthropoda</taxon>
        <taxon>Chelicerata</taxon>
        <taxon>Arachnida</taxon>
        <taxon>Acari</taxon>
        <taxon>Acariformes</taxon>
        <taxon>Sarcoptiformes</taxon>
        <taxon>Oribatida</taxon>
        <taxon>Brachypylina</taxon>
        <taxon>Oppioidea</taxon>
        <taxon>Oppiidae</taxon>
        <taxon>Medioppia</taxon>
    </lineage>
</organism>
<proteinExistence type="predicted"/>
<dbReference type="PANTHER" id="PTHR47958">
    <property type="entry name" value="ATP-DEPENDENT RNA HELICASE DBP3"/>
    <property type="match status" value="1"/>
</dbReference>
<dbReference type="GO" id="GO:0003724">
    <property type="term" value="F:RNA helicase activity"/>
    <property type="evidence" value="ECO:0007669"/>
    <property type="project" value="UniProtKB-EC"/>
</dbReference>
<dbReference type="EMBL" id="OC854788">
    <property type="protein sequence ID" value="CAD7620373.1"/>
    <property type="molecule type" value="Genomic_DNA"/>
</dbReference>
<keyword evidence="2" id="KW-0547">Nucleotide-binding</keyword>
<dbReference type="InterPro" id="IPR027417">
    <property type="entry name" value="P-loop_NTPase"/>
</dbReference>
<dbReference type="GO" id="GO:0016787">
    <property type="term" value="F:hydrolase activity"/>
    <property type="evidence" value="ECO:0007669"/>
    <property type="project" value="UniProtKB-KW"/>
</dbReference>
<dbReference type="PROSITE" id="PS51195">
    <property type="entry name" value="Q_MOTIF"/>
    <property type="match status" value="1"/>
</dbReference>
<dbReference type="SMART" id="SM00487">
    <property type="entry name" value="DEXDc"/>
    <property type="match status" value="1"/>
</dbReference>
<dbReference type="Gene3D" id="3.40.50.300">
    <property type="entry name" value="P-loop containing nucleotide triphosphate hydrolases"/>
    <property type="match status" value="2"/>
</dbReference>
<accession>A0A7R9PTR1</accession>
<feature type="short sequence motif" description="Q motif" evidence="6">
    <location>
        <begin position="48"/>
        <end position="76"/>
    </location>
</feature>
<dbReference type="InterPro" id="IPR011545">
    <property type="entry name" value="DEAD/DEAH_box_helicase_dom"/>
</dbReference>
<name>A0A7R9PTR1_9ACAR</name>
<dbReference type="PROSITE" id="PS51192">
    <property type="entry name" value="HELICASE_ATP_BIND_1"/>
    <property type="match status" value="1"/>
</dbReference>
<evidence type="ECO:0000256" key="4">
    <source>
        <dbReference type="ARBA" id="ARBA00022806"/>
    </source>
</evidence>
<dbReference type="GO" id="GO:0005524">
    <property type="term" value="F:ATP binding"/>
    <property type="evidence" value="ECO:0007669"/>
    <property type="project" value="UniProtKB-KW"/>
</dbReference>
<feature type="domain" description="DEAD-box RNA helicase Q" evidence="9">
    <location>
        <begin position="48"/>
        <end position="76"/>
    </location>
</feature>
<evidence type="ECO:0000313" key="11">
    <source>
        <dbReference type="Proteomes" id="UP000759131"/>
    </source>
</evidence>
<evidence type="ECO:0000256" key="5">
    <source>
        <dbReference type="ARBA" id="ARBA00022840"/>
    </source>
</evidence>
<reference evidence="10" key="1">
    <citation type="submission" date="2020-11" db="EMBL/GenBank/DDBJ databases">
        <authorList>
            <person name="Tran Van P."/>
        </authorList>
    </citation>
    <scope>NUCLEOTIDE SEQUENCE</scope>
</reference>
<evidence type="ECO:0000256" key="2">
    <source>
        <dbReference type="ARBA" id="ARBA00022741"/>
    </source>
</evidence>
<evidence type="ECO:0000256" key="3">
    <source>
        <dbReference type="ARBA" id="ARBA00022801"/>
    </source>
</evidence>
<dbReference type="OrthoDB" id="196131at2759"/>
<dbReference type="PROSITE" id="PS51194">
    <property type="entry name" value="HELICASE_CTER"/>
    <property type="match status" value="1"/>
</dbReference>
<evidence type="ECO:0000259" key="7">
    <source>
        <dbReference type="PROSITE" id="PS51192"/>
    </source>
</evidence>
<dbReference type="Proteomes" id="UP000759131">
    <property type="component" value="Unassembled WGS sequence"/>
</dbReference>
<evidence type="ECO:0000313" key="10">
    <source>
        <dbReference type="EMBL" id="CAD7620373.1"/>
    </source>
</evidence>
<evidence type="ECO:0000259" key="9">
    <source>
        <dbReference type="PROSITE" id="PS51195"/>
    </source>
</evidence>
<dbReference type="InterPro" id="IPR014014">
    <property type="entry name" value="RNA_helicase_DEAD_Q_motif"/>
</dbReference>
<keyword evidence="5" id="KW-0067">ATP-binding</keyword>
<dbReference type="EMBL" id="CAJPIZ010000213">
    <property type="protein sequence ID" value="CAG2100803.1"/>
    <property type="molecule type" value="Genomic_DNA"/>
</dbReference>
<evidence type="ECO:0000259" key="8">
    <source>
        <dbReference type="PROSITE" id="PS51194"/>
    </source>
</evidence>
<dbReference type="SUPFAM" id="SSF52540">
    <property type="entry name" value="P-loop containing nucleoside triphosphate hydrolases"/>
    <property type="match status" value="1"/>
</dbReference>
<keyword evidence="4" id="KW-0347">Helicase</keyword>
<evidence type="ECO:0000256" key="1">
    <source>
        <dbReference type="ARBA" id="ARBA00012552"/>
    </source>
</evidence>
<dbReference type="InterPro" id="IPR001650">
    <property type="entry name" value="Helicase_C-like"/>
</dbReference>
<dbReference type="GO" id="GO:0003676">
    <property type="term" value="F:nucleic acid binding"/>
    <property type="evidence" value="ECO:0007669"/>
    <property type="project" value="InterPro"/>
</dbReference>
<dbReference type="EC" id="3.6.4.13" evidence="1"/>
<dbReference type="CDD" id="cd18787">
    <property type="entry name" value="SF2_C_DEAD"/>
    <property type="match status" value="1"/>
</dbReference>
<dbReference type="AlphaFoldDB" id="A0A7R9PTR1"/>
<evidence type="ECO:0000256" key="6">
    <source>
        <dbReference type="PROSITE-ProRule" id="PRU00552"/>
    </source>
</evidence>
<keyword evidence="11" id="KW-1185">Reference proteome</keyword>